<dbReference type="AlphaFoldDB" id="A0A1X9N8S8"/>
<evidence type="ECO:0000256" key="3">
    <source>
        <dbReference type="ARBA" id="ARBA00022729"/>
    </source>
</evidence>
<gene>
    <name evidence="11" type="ORF">BST96_08050</name>
</gene>
<dbReference type="InterPro" id="IPR017937">
    <property type="entry name" value="Thioredoxin_CS"/>
</dbReference>
<evidence type="ECO:0000313" key="11">
    <source>
        <dbReference type="EMBL" id="ARN74076.1"/>
    </source>
</evidence>
<evidence type="ECO:0000256" key="5">
    <source>
        <dbReference type="ARBA" id="ARBA00023157"/>
    </source>
</evidence>
<evidence type="ECO:0000256" key="1">
    <source>
        <dbReference type="ARBA" id="ARBA00004418"/>
    </source>
</evidence>
<dbReference type="CDD" id="cd03019">
    <property type="entry name" value="DsbA_DsbA"/>
    <property type="match status" value="1"/>
</dbReference>
<feature type="chain" id="PRO_5012237074" description="Thiol:disulfide interchange protein" evidence="9">
    <location>
        <begin position="26"/>
        <end position="214"/>
    </location>
</feature>
<evidence type="ECO:0000256" key="6">
    <source>
        <dbReference type="ARBA" id="ARBA00023284"/>
    </source>
</evidence>
<feature type="disulfide bond" description="Redox-active" evidence="8">
    <location>
        <begin position="59"/>
        <end position="62"/>
    </location>
</feature>
<keyword evidence="12" id="KW-1185">Reference proteome</keyword>
<sequence>MNRFIKMPVILTALVLMMTSAFANAQEPVAGKNYVVLDQPVRTRDSSKVEVVEVFWYGCGHCYNFEPLIKQWKKRKPDYVDFQQSPAMWNATMKTHAAMFFTAEVLGVMDKLHDPIFTSMNVERKRLASADEIEDLFADYGVDRKEFQKTFKSFSVNSMVKQADARARSYKISGTPEIVVNGKYRISARLAGGQAQMLKVVDYLVEKERATLSK</sequence>
<dbReference type="GO" id="GO:0042597">
    <property type="term" value="C:periplasmic space"/>
    <property type="evidence" value="ECO:0007669"/>
    <property type="project" value="UniProtKB-SubCell"/>
</dbReference>
<comment type="similarity">
    <text evidence="2">Belongs to the thioredoxin family. DsbA subfamily.</text>
</comment>
<evidence type="ECO:0000256" key="7">
    <source>
        <dbReference type="PIRNR" id="PIRNR001488"/>
    </source>
</evidence>
<feature type="domain" description="Thioredoxin" evidence="10">
    <location>
        <begin position="15"/>
        <end position="206"/>
    </location>
</feature>
<dbReference type="InterPro" id="IPR013766">
    <property type="entry name" value="Thioredoxin_domain"/>
</dbReference>
<dbReference type="EMBL" id="CP019343">
    <property type="protein sequence ID" value="ARN74076.1"/>
    <property type="molecule type" value="Genomic_DNA"/>
</dbReference>
<dbReference type="PIRSF" id="PIRSF001488">
    <property type="entry name" value="Tdi_protein"/>
    <property type="match status" value="1"/>
</dbReference>
<dbReference type="PROSITE" id="PS51352">
    <property type="entry name" value="THIOREDOXIN_2"/>
    <property type="match status" value="1"/>
</dbReference>
<proteinExistence type="inferred from homology"/>
<name>A0A1X9N8S8_9GAMM</name>
<dbReference type="PROSITE" id="PS00194">
    <property type="entry name" value="THIOREDOXIN_1"/>
    <property type="match status" value="1"/>
</dbReference>
<dbReference type="Proteomes" id="UP000193450">
    <property type="component" value="Chromosome"/>
</dbReference>
<dbReference type="Gene3D" id="3.40.30.10">
    <property type="entry name" value="Glutaredoxin"/>
    <property type="match status" value="1"/>
</dbReference>
<accession>A0A1X9N8S8</accession>
<dbReference type="STRING" id="716816.BST96_08050"/>
<dbReference type="InterPro" id="IPR001853">
    <property type="entry name" value="DSBA-like_thioredoxin_dom"/>
</dbReference>
<keyword evidence="5 7" id="KW-1015">Disulfide bond</keyword>
<dbReference type="InterPro" id="IPR050824">
    <property type="entry name" value="Thiol_disulfide_DsbA"/>
</dbReference>
<dbReference type="PANTHER" id="PTHR35891">
    <property type="entry name" value="THIOL:DISULFIDE INTERCHANGE PROTEIN DSBA"/>
    <property type="match status" value="1"/>
</dbReference>
<dbReference type="SUPFAM" id="SSF52833">
    <property type="entry name" value="Thioredoxin-like"/>
    <property type="match status" value="1"/>
</dbReference>
<dbReference type="OrthoDB" id="9784896at2"/>
<dbReference type="RefSeq" id="WP_085758207.1">
    <property type="nucleotide sequence ID" value="NZ_CP019343.1"/>
</dbReference>
<protein>
    <recommendedName>
        <fullName evidence="7">Thiol:disulfide interchange protein</fullName>
    </recommendedName>
</protein>
<reference evidence="11 12" key="1">
    <citation type="submission" date="2016-11" db="EMBL/GenBank/DDBJ databases">
        <title>Trade-off between light-utilization and light-protection in marine flavobacteria.</title>
        <authorList>
            <person name="Kumagai Y."/>
        </authorList>
    </citation>
    <scope>NUCLEOTIDE SEQUENCE [LARGE SCALE GENOMIC DNA]</scope>
    <source>
        <strain evidence="11 12">NBRC 107125</strain>
    </source>
</reference>
<evidence type="ECO:0000256" key="9">
    <source>
        <dbReference type="SAM" id="SignalP"/>
    </source>
</evidence>
<dbReference type="Pfam" id="PF01323">
    <property type="entry name" value="DSBA"/>
    <property type="match status" value="1"/>
</dbReference>
<evidence type="ECO:0000259" key="10">
    <source>
        <dbReference type="PROSITE" id="PS51352"/>
    </source>
</evidence>
<evidence type="ECO:0000256" key="8">
    <source>
        <dbReference type="PIRSR" id="PIRSR001488-1"/>
    </source>
</evidence>
<dbReference type="InterPro" id="IPR036249">
    <property type="entry name" value="Thioredoxin-like_sf"/>
</dbReference>
<dbReference type="GO" id="GO:0015036">
    <property type="term" value="F:disulfide oxidoreductase activity"/>
    <property type="evidence" value="ECO:0007669"/>
    <property type="project" value="UniProtKB-ARBA"/>
</dbReference>
<evidence type="ECO:0000313" key="12">
    <source>
        <dbReference type="Proteomes" id="UP000193450"/>
    </source>
</evidence>
<keyword evidence="4 7" id="KW-0574">Periplasm</keyword>
<dbReference type="InterPro" id="IPR023205">
    <property type="entry name" value="DsbA/DsbL"/>
</dbReference>
<evidence type="ECO:0000256" key="2">
    <source>
        <dbReference type="ARBA" id="ARBA00005791"/>
    </source>
</evidence>
<feature type="signal peptide" evidence="9">
    <location>
        <begin position="1"/>
        <end position="25"/>
    </location>
</feature>
<evidence type="ECO:0000256" key="4">
    <source>
        <dbReference type="ARBA" id="ARBA00022764"/>
    </source>
</evidence>
<keyword evidence="6" id="KW-0676">Redox-active center</keyword>
<keyword evidence="3 9" id="KW-0732">Signal</keyword>
<organism evidence="11 12">
    <name type="scientific">Oceanicoccus sagamiensis</name>
    <dbReference type="NCBI Taxonomy" id="716816"/>
    <lineage>
        <taxon>Bacteria</taxon>
        <taxon>Pseudomonadati</taxon>
        <taxon>Pseudomonadota</taxon>
        <taxon>Gammaproteobacteria</taxon>
        <taxon>Cellvibrionales</taxon>
        <taxon>Spongiibacteraceae</taxon>
        <taxon>Oceanicoccus</taxon>
    </lineage>
</organism>
<comment type="subcellular location">
    <subcellularLocation>
        <location evidence="1 7">Periplasm</location>
    </subcellularLocation>
</comment>
<dbReference type="KEGG" id="osg:BST96_08050"/>
<dbReference type="PANTHER" id="PTHR35891:SF2">
    <property type="entry name" value="THIOL:DISULFIDE INTERCHANGE PROTEIN DSBA"/>
    <property type="match status" value="1"/>
</dbReference>